<evidence type="ECO:0000259" key="9">
    <source>
        <dbReference type="PROSITE" id="PS51918"/>
    </source>
</evidence>
<comment type="cofactor">
    <cofactor evidence="1">
        <name>[4Fe-4S] cluster</name>
        <dbReference type="ChEBI" id="CHEBI:49883"/>
    </cofactor>
</comment>
<dbReference type="InterPro" id="IPR007197">
    <property type="entry name" value="rSAM"/>
</dbReference>
<dbReference type="RefSeq" id="WP_394826510.1">
    <property type="nucleotide sequence ID" value="NZ_CP089984.1"/>
</dbReference>
<dbReference type="CDD" id="cd01335">
    <property type="entry name" value="Radical_SAM"/>
    <property type="match status" value="1"/>
</dbReference>
<dbReference type="Pfam" id="PF02310">
    <property type="entry name" value="B12-binding"/>
    <property type="match status" value="1"/>
</dbReference>
<evidence type="ECO:0000256" key="7">
    <source>
        <dbReference type="ARBA" id="ARBA00023014"/>
    </source>
</evidence>
<dbReference type="Pfam" id="PF04055">
    <property type="entry name" value="Radical_SAM"/>
    <property type="match status" value="1"/>
</dbReference>
<dbReference type="EMBL" id="CP089984">
    <property type="protein sequence ID" value="WXB16880.1"/>
    <property type="molecule type" value="Genomic_DNA"/>
</dbReference>
<reference evidence="10 11" key="1">
    <citation type="submission" date="2021-12" db="EMBL/GenBank/DDBJ databases">
        <title>Discovery of the Pendulisporaceae a myxobacterial family with distinct sporulation behavior and unique specialized metabolism.</title>
        <authorList>
            <person name="Garcia R."/>
            <person name="Popoff A."/>
            <person name="Bader C.D."/>
            <person name="Loehr J."/>
            <person name="Walesch S."/>
            <person name="Walt C."/>
            <person name="Boldt J."/>
            <person name="Bunk B."/>
            <person name="Haeckl F.J.F.P.J."/>
            <person name="Gunesch A.P."/>
            <person name="Birkelbach J."/>
            <person name="Nuebel U."/>
            <person name="Pietschmann T."/>
            <person name="Bach T."/>
            <person name="Mueller R."/>
        </authorList>
    </citation>
    <scope>NUCLEOTIDE SEQUENCE [LARGE SCALE GENOMIC DNA]</scope>
    <source>
        <strain evidence="10 11">MSr11954</strain>
    </source>
</reference>
<evidence type="ECO:0000256" key="2">
    <source>
        <dbReference type="ARBA" id="ARBA00022603"/>
    </source>
</evidence>
<dbReference type="PANTHER" id="PTHR43409:SF7">
    <property type="entry name" value="BLL1977 PROTEIN"/>
    <property type="match status" value="1"/>
</dbReference>
<evidence type="ECO:0000256" key="5">
    <source>
        <dbReference type="ARBA" id="ARBA00022723"/>
    </source>
</evidence>
<evidence type="ECO:0000256" key="4">
    <source>
        <dbReference type="ARBA" id="ARBA00022691"/>
    </source>
</evidence>
<gene>
    <name evidence="10" type="ORF">LZC94_06310</name>
</gene>
<dbReference type="SFLD" id="SFLDS00029">
    <property type="entry name" value="Radical_SAM"/>
    <property type="match status" value="1"/>
</dbReference>
<dbReference type="InterPro" id="IPR023404">
    <property type="entry name" value="rSAM_horseshoe"/>
</dbReference>
<keyword evidence="4" id="KW-0949">S-adenosyl-L-methionine</keyword>
<evidence type="ECO:0000256" key="1">
    <source>
        <dbReference type="ARBA" id="ARBA00001966"/>
    </source>
</evidence>
<dbReference type="PANTHER" id="PTHR43409">
    <property type="entry name" value="ANAEROBIC MAGNESIUM-PROTOPORPHYRIN IX MONOMETHYL ESTER CYCLASE-RELATED"/>
    <property type="match status" value="1"/>
</dbReference>
<organism evidence="10 11">
    <name type="scientific">Pendulispora albinea</name>
    <dbReference type="NCBI Taxonomy" id="2741071"/>
    <lineage>
        <taxon>Bacteria</taxon>
        <taxon>Pseudomonadati</taxon>
        <taxon>Myxococcota</taxon>
        <taxon>Myxococcia</taxon>
        <taxon>Myxococcales</taxon>
        <taxon>Sorangiineae</taxon>
        <taxon>Pendulisporaceae</taxon>
        <taxon>Pendulispora</taxon>
    </lineage>
</organism>
<evidence type="ECO:0000313" key="11">
    <source>
        <dbReference type="Proteomes" id="UP001370348"/>
    </source>
</evidence>
<dbReference type="Proteomes" id="UP001370348">
    <property type="component" value="Chromosome"/>
</dbReference>
<evidence type="ECO:0000256" key="6">
    <source>
        <dbReference type="ARBA" id="ARBA00023004"/>
    </source>
</evidence>
<evidence type="ECO:0000313" key="10">
    <source>
        <dbReference type="EMBL" id="WXB16880.1"/>
    </source>
</evidence>
<dbReference type="InterPro" id="IPR006158">
    <property type="entry name" value="Cobalamin-bd"/>
</dbReference>
<dbReference type="SMART" id="SM00729">
    <property type="entry name" value="Elp3"/>
    <property type="match status" value="1"/>
</dbReference>
<feature type="domain" description="Radical SAM core" evidence="9">
    <location>
        <begin position="234"/>
        <end position="462"/>
    </location>
</feature>
<protein>
    <submittedName>
        <fullName evidence="10">B12-binding domain-containing radical SAM protein</fullName>
    </submittedName>
</protein>
<dbReference type="SFLD" id="SFLDG01123">
    <property type="entry name" value="methyltransferase_(Class_B)"/>
    <property type="match status" value="1"/>
</dbReference>
<evidence type="ECO:0000259" key="8">
    <source>
        <dbReference type="PROSITE" id="PS51332"/>
    </source>
</evidence>
<evidence type="ECO:0000256" key="3">
    <source>
        <dbReference type="ARBA" id="ARBA00022679"/>
    </source>
</evidence>
<keyword evidence="7" id="KW-0411">Iron-sulfur</keyword>
<keyword evidence="3" id="KW-0808">Transferase</keyword>
<dbReference type="PROSITE" id="PS51918">
    <property type="entry name" value="RADICAL_SAM"/>
    <property type="match status" value="1"/>
</dbReference>
<accession>A0ABZ2M1N1</accession>
<proteinExistence type="predicted"/>
<keyword evidence="11" id="KW-1185">Reference proteome</keyword>
<dbReference type="InterPro" id="IPR051198">
    <property type="entry name" value="BchE-like"/>
</dbReference>
<feature type="domain" description="B12-binding" evidence="8">
    <location>
        <begin position="48"/>
        <end position="194"/>
    </location>
</feature>
<keyword evidence="5" id="KW-0479">Metal-binding</keyword>
<dbReference type="InterPro" id="IPR006638">
    <property type="entry name" value="Elp3/MiaA/NifB-like_rSAM"/>
</dbReference>
<dbReference type="SUPFAM" id="SSF102114">
    <property type="entry name" value="Radical SAM enzymes"/>
    <property type="match status" value="1"/>
</dbReference>
<keyword evidence="2" id="KW-0489">Methyltransferase</keyword>
<dbReference type="PROSITE" id="PS51332">
    <property type="entry name" value="B12_BINDING"/>
    <property type="match status" value="1"/>
</dbReference>
<dbReference type="InterPro" id="IPR058240">
    <property type="entry name" value="rSAM_sf"/>
</dbReference>
<dbReference type="SFLD" id="SFLDG01082">
    <property type="entry name" value="B12-binding_domain_containing"/>
    <property type="match status" value="1"/>
</dbReference>
<dbReference type="InterPro" id="IPR034466">
    <property type="entry name" value="Methyltransferase_Class_B"/>
</dbReference>
<keyword evidence="6" id="KW-0408">Iron</keyword>
<dbReference type="Gene3D" id="3.40.50.280">
    <property type="entry name" value="Cobalamin-binding domain"/>
    <property type="match status" value="1"/>
</dbReference>
<name>A0ABZ2M1N1_9BACT</name>
<sequence>MPVRPLQVLRHDSAKYLRRRKSNLHIVFVHTPMSTFKVDQRREFWQNFDVRYHATHPGLQHMENVLWELPHWMTWLGGVLQHTGFESMEPLDFYSSETQITGIDVAKVRASLARHPGDIYLFSPMTPNLFFALEIADLIKEMYPHAKTIFGGVVATPQRQKLAAHPSVDYVVFERAEYALPALLETIEAGGDVTALGNMCFRMDDGEIFTSSWEYPSIPVEELPFPKVDLFPSSAGKDIRYIRQVYALGCPYKCSFCTIQTIGQKPSYFPVERVISEIRAYRKHYGEHHNIYFGDETFTTHAERTLKICQALEDEGNVMYDCQTRLNLLQDDRVLRALHRSGCRWLEIGLETADQESQDLFKQRVKIGSTRDALARVRDFGIPVCSFMVNGFPNQTIDDMRRSLDWVCGLISDGLLQASYLFGLVPYPGSELYEEPEKSGLRLRHHDFRYYHEDMLPVFDTEHATAEQTYQVFLDGVAQLGQAMSCRPYFGADTIQGSRAAFGAFWESSHV</sequence>
<dbReference type="Gene3D" id="3.80.30.20">
    <property type="entry name" value="tm_1862 like domain"/>
    <property type="match status" value="1"/>
</dbReference>